<dbReference type="Proteomes" id="UP001500831">
    <property type="component" value="Unassembled WGS sequence"/>
</dbReference>
<name>A0ABN3WBP0_9ACTN</name>
<gene>
    <name evidence="2" type="ORF">GCM10010517_75020</name>
</gene>
<dbReference type="Pfam" id="PF06293">
    <property type="entry name" value="Kdo"/>
    <property type="match status" value="1"/>
</dbReference>
<protein>
    <recommendedName>
        <fullName evidence="4">Molecular chaperone DnaJ</fullName>
    </recommendedName>
</protein>
<dbReference type="Gene3D" id="1.10.510.10">
    <property type="entry name" value="Transferase(Phosphotransferase) domain 1"/>
    <property type="match status" value="1"/>
</dbReference>
<sequence length="335" mass="36581">MTTTEAIALVTAARTPEDLFGGDCPQRAYRRLARLLHPDLAPGAEAAAAFARLATLWAARGRAPENGRDPGNGRASGSGRAPETVITTRRGTYRVGGVFRRGASAVLYESGADTLLKIPRSHADNDLMRREADALTTIARDGDPLLLPYVPRLVESFRHRSAGVERQANVISRVPDGFLSLAEISRRRPVLDPRDAAWIWRRLLVAIGVAHRVGVVHGAVFGHHVLVHPIDHGLVLVDWSQSVPAGTPITALVARHRDDYPPEVLARKPATPATDIRLATRCVAALMGERVPGPIRHFVRGSLLGPPDDAWRLLAELDELLDDLYGPRKYRPLHL</sequence>
<comment type="caution">
    <text evidence="2">The sequence shown here is derived from an EMBL/GenBank/DDBJ whole genome shotgun (WGS) entry which is preliminary data.</text>
</comment>
<reference evidence="2 3" key="1">
    <citation type="journal article" date="2019" name="Int. J. Syst. Evol. Microbiol.">
        <title>The Global Catalogue of Microorganisms (GCM) 10K type strain sequencing project: providing services to taxonomists for standard genome sequencing and annotation.</title>
        <authorList>
            <consortium name="The Broad Institute Genomics Platform"/>
            <consortium name="The Broad Institute Genome Sequencing Center for Infectious Disease"/>
            <person name="Wu L."/>
            <person name="Ma J."/>
        </authorList>
    </citation>
    <scope>NUCLEOTIDE SEQUENCE [LARGE SCALE GENOMIC DNA]</scope>
    <source>
        <strain evidence="2 3">JCM 6242</strain>
    </source>
</reference>
<evidence type="ECO:0000313" key="3">
    <source>
        <dbReference type="Proteomes" id="UP001500831"/>
    </source>
</evidence>
<dbReference type="EMBL" id="BAAAVI010000096">
    <property type="protein sequence ID" value="GAA2908584.1"/>
    <property type="molecule type" value="Genomic_DNA"/>
</dbReference>
<accession>A0ABN3WBP0</accession>
<feature type="region of interest" description="Disordered" evidence="1">
    <location>
        <begin position="62"/>
        <end position="83"/>
    </location>
</feature>
<dbReference type="RefSeq" id="WP_344981412.1">
    <property type="nucleotide sequence ID" value="NZ_BAAAVI010000096.1"/>
</dbReference>
<dbReference type="SUPFAM" id="SSF56112">
    <property type="entry name" value="Protein kinase-like (PK-like)"/>
    <property type="match status" value="1"/>
</dbReference>
<keyword evidence="3" id="KW-1185">Reference proteome</keyword>
<proteinExistence type="predicted"/>
<evidence type="ECO:0000313" key="2">
    <source>
        <dbReference type="EMBL" id="GAA2908584.1"/>
    </source>
</evidence>
<dbReference type="InterPro" id="IPR011009">
    <property type="entry name" value="Kinase-like_dom_sf"/>
</dbReference>
<evidence type="ECO:0008006" key="4">
    <source>
        <dbReference type="Google" id="ProtNLM"/>
    </source>
</evidence>
<evidence type="ECO:0000256" key="1">
    <source>
        <dbReference type="SAM" id="MobiDB-lite"/>
    </source>
</evidence>
<organism evidence="2 3">
    <name type="scientific">Streptosporangium fragile</name>
    <dbReference type="NCBI Taxonomy" id="46186"/>
    <lineage>
        <taxon>Bacteria</taxon>
        <taxon>Bacillati</taxon>
        <taxon>Actinomycetota</taxon>
        <taxon>Actinomycetes</taxon>
        <taxon>Streptosporangiales</taxon>
        <taxon>Streptosporangiaceae</taxon>
        <taxon>Streptosporangium</taxon>
    </lineage>
</organism>